<reference evidence="2 3" key="2">
    <citation type="submission" date="2018-10" db="EMBL/GenBank/DDBJ databases">
        <authorList>
            <consortium name="Pathogen Informatics"/>
        </authorList>
    </citation>
    <scope>NUCLEOTIDE SEQUENCE [LARGE SCALE GENOMIC DNA]</scope>
</reference>
<reference evidence="4" key="1">
    <citation type="submission" date="2017-02" db="UniProtKB">
        <authorList>
            <consortium name="WormBaseParasite"/>
        </authorList>
    </citation>
    <scope>IDENTIFICATION</scope>
</reference>
<sequence length="462" mass="53895">MQAIRNGYDTSKEFVSSVIEFRSPVSPVYWMIVNSAFWWSVFYLNKEYQLRLMISLAACIFGWDVLLSPSHEHSPVVHLLLWPFRETLRVSYCFDYNYKSLFIHGEKRRFWRPGDGHINITSRCFVRGCSAIFFGIIHACEMTWRGIANGFYTVWRKLADGVTGLYRGFIAFVIKIRNSISSGAFSIREFFLFSFRCIRDSILAVLATIYFGIINGIMATWRAFISMVYSVEKATVNYVFDLARKLKAIYLNILHSLIYLSSNFFHALKTYILNVVHFSSSLIGRYVLCPARKIWAAVKSFVIYWFCAHWWPGLKGWIKENITRPLEKGNLYFQNEYVLFQQLDDKQNFLFSWGGDRLKDLTVILRELLHKLAVKIKDSVLWPVCMLIVDILQKIGKYMKATVLQPITDYLYWKYKFCEDYILINVLAPACTLIINHIPEKSPFCGKRLRNVILGNGMSELS</sequence>
<organism evidence="4">
    <name type="scientific">Enterobius vermicularis</name>
    <name type="common">Human pinworm</name>
    <dbReference type="NCBI Taxonomy" id="51028"/>
    <lineage>
        <taxon>Eukaryota</taxon>
        <taxon>Metazoa</taxon>
        <taxon>Ecdysozoa</taxon>
        <taxon>Nematoda</taxon>
        <taxon>Chromadorea</taxon>
        <taxon>Rhabditida</taxon>
        <taxon>Spirurina</taxon>
        <taxon>Oxyuridomorpha</taxon>
        <taxon>Oxyuroidea</taxon>
        <taxon>Oxyuridae</taxon>
        <taxon>Enterobius</taxon>
    </lineage>
</organism>
<gene>
    <name evidence="2" type="ORF">EVEC_LOCUS9256</name>
</gene>
<dbReference type="AlphaFoldDB" id="A0A0N4VGG0"/>
<evidence type="ECO:0000313" key="4">
    <source>
        <dbReference type="WBParaSite" id="EVEC_0000987101-mRNA-1"/>
    </source>
</evidence>
<dbReference type="WBParaSite" id="EVEC_0000987101-mRNA-1">
    <property type="protein sequence ID" value="EVEC_0000987101-mRNA-1"/>
    <property type="gene ID" value="EVEC_0000987101"/>
</dbReference>
<protein>
    <submittedName>
        <fullName evidence="2 4">Uncharacterized protein</fullName>
    </submittedName>
</protein>
<keyword evidence="3" id="KW-1185">Reference proteome</keyword>
<dbReference type="Proteomes" id="UP000274131">
    <property type="component" value="Unassembled WGS sequence"/>
</dbReference>
<dbReference type="OrthoDB" id="5872298at2759"/>
<evidence type="ECO:0000313" key="3">
    <source>
        <dbReference type="Proteomes" id="UP000274131"/>
    </source>
</evidence>
<keyword evidence="1" id="KW-0472">Membrane</keyword>
<name>A0A0N4VGG0_ENTVE</name>
<feature type="transmembrane region" description="Helical" evidence="1">
    <location>
        <begin position="249"/>
        <end position="273"/>
    </location>
</feature>
<evidence type="ECO:0000313" key="2">
    <source>
        <dbReference type="EMBL" id="VDD94505.1"/>
    </source>
</evidence>
<evidence type="ECO:0000256" key="1">
    <source>
        <dbReference type="SAM" id="Phobius"/>
    </source>
</evidence>
<dbReference type="EMBL" id="UXUI01009919">
    <property type="protein sequence ID" value="VDD94505.1"/>
    <property type="molecule type" value="Genomic_DNA"/>
</dbReference>
<keyword evidence="1" id="KW-0812">Transmembrane</keyword>
<keyword evidence="1" id="KW-1133">Transmembrane helix</keyword>
<proteinExistence type="predicted"/>
<accession>A0A0N4VGG0</accession>
<feature type="transmembrane region" description="Helical" evidence="1">
    <location>
        <begin position="202"/>
        <end position="229"/>
    </location>
</feature>